<dbReference type="Gene3D" id="3.40.50.150">
    <property type="entry name" value="Vaccinia Virus protein VP39"/>
    <property type="match status" value="1"/>
</dbReference>
<dbReference type="GO" id="GO:0032259">
    <property type="term" value="P:methylation"/>
    <property type="evidence" value="ECO:0007669"/>
    <property type="project" value="UniProtKB-KW"/>
</dbReference>
<dbReference type="PANTHER" id="PTHR43464">
    <property type="entry name" value="METHYLTRANSFERASE"/>
    <property type="match status" value="1"/>
</dbReference>
<sequence>MRERLLSLVSGVNADLRHVIPGGRILDAGCGVGRDALAFARLGYDVVAFDASLEMVRLTRARVGPHVPVHLMRFEEVAWCGEFDGVWTCASLLHVPSISFAEVGSRVVDALRSGGAWHMSFKLGQGERFTNGRLFVDHTQENLSEALTGWSIRISEMWISEDVRPGRKQERWVNAVAVRSP</sequence>
<feature type="domain" description="Methyltransferase" evidence="1">
    <location>
        <begin position="25"/>
        <end position="115"/>
    </location>
</feature>
<dbReference type="PANTHER" id="PTHR43464:SF94">
    <property type="entry name" value="MALONYL-[ACYL-CARRIER PROTEIN] O-METHYLTRANSFERASE"/>
    <property type="match status" value="1"/>
</dbReference>
<dbReference type="EMBL" id="JBHOMY010000055">
    <property type="protein sequence ID" value="MFC1458452.1"/>
    <property type="molecule type" value="Genomic_DNA"/>
</dbReference>
<evidence type="ECO:0000313" key="2">
    <source>
        <dbReference type="EMBL" id="MFC1458452.1"/>
    </source>
</evidence>
<accession>A0ABV6YB06</accession>
<dbReference type="EC" id="2.1.1.222" evidence="2"/>
<dbReference type="Proteomes" id="UP001593940">
    <property type="component" value="Unassembled WGS sequence"/>
</dbReference>
<dbReference type="SUPFAM" id="SSF53335">
    <property type="entry name" value="S-adenosyl-L-methionine-dependent methyltransferases"/>
    <property type="match status" value="1"/>
</dbReference>
<gene>
    <name evidence="2" type="ORF">ACETIH_17455</name>
</gene>
<dbReference type="InterPro" id="IPR029063">
    <property type="entry name" value="SAM-dependent_MTases_sf"/>
</dbReference>
<dbReference type="EC" id="2.1.1.64" evidence="2"/>
<dbReference type="InterPro" id="IPR041698">
    <property type="entry name" value="Methyltransf_25"/>
</dbReference>
<protein>
    <submittedName>
        <fullName evidence="2">Class I SAM-dependent methyltransferase</fullName>
        <ecNumber evidence="2">2.1.1.222</ecNumber>
        <ecNumber evidence="2">2.1.1.64</ecNumber>
    </submittedName>
</protein>
<dbReference type="GO" id="GO:0061542">
    <property type="term" value="F:3-demethylubiquinol 3-O-methyltransferase activity"/>
    <property type="evidence" value="ECO:0007669"/>
    <property type="project" value="UniProtKB-EC"/>
</dbReference>
<dbReference type="Pfam" id="PF13649">
    <property type="entry name" value="Methyltransf_25"/>
    <property type="match status" value="1"/>
</dbReference>
<name>A0ABV6YB06_9HYPH</name>
<comment type="caution">
    <text evidence="2">The sequence shown here is derived from an EMBL/GenBank/DDBJ whole genome shotgun (WGS) entry which is preliminary data.</text>
</comment>
<evidence type="ECO:0000313" key="3">
    <source>
        <dbReference type="Proteomes" id="UP001593940"/>
    </source>
</evidence>
<dbReference type="RefSeq" id="WP_377030373.1">
    <property type="nucleotide sequence ID" value="NZ_JBHOMY010000055.1"/>
</dbReference>
<keyword evidence="2" id="KW-0489">Methyltransferase</keyword>
<reference evidence="2 3" key="1">
    <citation type="submission" date="2024-09" db="EMBL/GenBank/DDBJ databases">
        <title>Nodulacao em especies de Leguminosae Basais da Amazonia e Caracterizacao dos Rizobios e Bacterias Associadas aos Nodulos.</title>
        <authorList>
            <person name="Jambeiro I.C.A."/>
            <person name="Lopes I.S."/>
            <person name="Aguiar E.R.G.R."/>
            <person name="Santos A.F.J."/>
            <person name="Dos Santos J.M.F."/>
            <person name="Gross E."/>
        </authorList>
    </citation>
    <scope>NUCLEOTIDE SEQUENCE [LARGE SCALE GENOMIC DNA]</scope>
    <source>
        <strain evidence="2 3">BRUESC1165</strain>
    </source>
</reference>
<dbReference type="GO" id="GO:0102208">
    <property type="term" value="F:2-polyprenyl-6-hydroxyphenol methylase activity"/>
    <property type="evidence" value="ECO:0007669"/>
    <property type="project" value="UniProtKB-EC"/>
</dbReference>
<organism evidence="2 3">
    <name type="scientific">Microvirga arabica</name>
    <dbReference type="NCBI Taxonomy" id="1128671"/>
    <lineage>
        <taxon>Bacteria</taxon>
        <taxon>Pseudomonadati</taxon>
        <taxon>Pseudomonadota</taxon>
        <taxon>Alphaproteobacteria</taxon>
        <taxon>Hyphomicrobiales</taxon>
        <taxon>Methylobacteriaceae</taxon>
        <taxon>Microvirga</taxon>
    </lineage>
</organism>
<dbReference type="CDD" id="cd02440">
    <property type="entry name" value="AdoMet_MTases"/>
    <property type="match status" value="1"/>
</dbReference>
<evidence type="ECO:0000259" key="1">
    <source>
        <dbReference type="Pfam" id="PF13649"/>
    </source>
</evidence>
<keyword evidence="2" id="KW-0808">Transferase</keyword>
<proteinExistence type="predicted"/>
<keyword evidence="3" id="KW-1185">Reference proteome</keyword>